<evidence type="ECO:0000313" key="1">
    <source>
        <dbReference type="EMBL" id="URI15047.1"/>
    </source>
</evidence>
<evidence type="ECO:0000313" key="2">
    <source>
        <dbReference type="Proteomes" id="UP001055429"/>
    </source>
</evidence>
<dbReference type="RefSeq" id="WP_250201833.1">
    <property type="nucleotide sequence ID" value="NZ_CP097649.1"/>
</dbReference>
<proteinExistence type="predicted"/>
<gene>
    <name evidence="1" type="ORF">M8231_14810</name>
</gene>
<sequence>MNASIEHRIVPAALQQLAEEGMVQSFTGAQGETRWALTAEGQAWCAAWRASPASGVQGDVPTCASTATPPILSRLAEACRIAAAHPRSEGRFWLMNGLLSALAVDEVAVAIETLHEMANEGLPAAAERMFTRSDTGDVTAIDYQLAYEDCATLQLSAALALDGDENKRVVVLQAAALAVLQDPDADLEDLMGQAA</sequence>
<keyword evidence="2" id="KW-1185">Reference proteome</keyword>
<dbReference type="EMBL" id="CP097649">
    <property type="protein sequence ID" value="URI15047.1"/>
    <property type="molecule type" value="Genomic_DNA"/>
</dbReference>
<accession>A0ABY4SK16</accession>
<organism evidence="1 2">
    <name type="scientific">Brevundimonas albigilva</name>
    <dbReference type="NCBI Taxonomy" id="1312364"/>
    <lineage>
        <taxon>Bacteria</taxon>
        <taxon>Pseudomonadati</taxon>
        <taxon>Pseudomonadota</taxon>
        <taxon>Alphaproteobacteria</taxon>
        <taxon>Caulobacterales</taxon>
        <taxon>Caulobacteraceae</taxon>
        <taxon>Brevundimonas</taxon>
    </lineage>
</organism>
<protein>
    <submittedName>
        <fullName evidence="1">Uncharacterized protein</fullName>
    </submittedName>
</protein>
<dbReference type="Proteomes" id="UP001055429">
    <property type="component" value="Chromosome"/>
</dbReference>
<reference evidence="1" key="1">
    <citation type="submission" date="2022-05" db="EMBL/GenBank/DDBJ databases">
        <title>Brevundimonas albigilva TT17 genome sequence.</title>
        <authorList>
            <person name="Lee K."/>
            <person name="Son H."/>
        </authorList>
    </citation>
    <scope>NUCLEOTIDE SEQUENCE</scope>
    <source>
        <strain evidence="1">TT17</strain>
    </source>
</reference>
<name>A0ABY4SK16_9CAUL</name>